<evidence type="ECO:0000256" key="8">
    <source>
        <dbReference type="ARBA" id="ARBA00022884"/>
    </source>
</evidence>
<evidence type="ECO:0000259" key="13">
    <source>
        <dbReference type="Pfam" id="PF03725"/>
    </source>
</evidence>
<feature type="compositionally biased region" description="Acidic residues" evidence="11">
    <location>
        <begin position="469"/>
        <end position="478"/>
    </location>
</feature>
<evidence type="ECO:0000256" key="4">
    <source>
        <dbReference type="ARBA" id="ARBA00019572"/>
    </source>
</evidence>
<evidence type="ECO:0000256" key="11">
    <source>
        <dbReference type="SAM" id="MobiDB-lite"/>
    </source>
</evidence>
<proteinExistence type="inferred from homology"/>
<keyword evidence="5" id="KW-0963">Cytoplasm</keyword>
<dbReference type="InterPro" id="IPR001247">
    <property type="entry name" value="ExoRNase_PH_dom1"/>
</dbReference>
<dbReference type="GO" id="GO:0035925">
    <property type="term" value="F:mRNA 3'-UTR AU-rich region binding"/>
    <property type="evidence" value="ECO:0007669"/>
    <property type="project" value="TreeGrafter"/>
</dbReference>
<dbReference type="GO" id="GO:0071038">
    <property type="term" value="P:TRAMP-dependent tRNA surveillance pathway"/>
    <property type="evidence" value="ECO:0007669"/>
    <property type="project" value="TreeGrafter"/>
</dbReference>
<feature type="compositionally biased region" description="Basic residues" evidence="11">
    <location>
        <begin position="496"/>
        <end position="508"/>
    </location>
</feature>
<feature type="region of interest" description="Disordered" evidence="11">
    <location>
        <begin position="353"/>
        <end position="539"/>
    </location>
</feature>
<keyword evidence="8" id="KW-0694">RNA-binding</keyword>
<protein>
    <recommendedName>
        <fullName evidence="4">Exosome complex component RRP45</fullName>
    </recommendedName>
    <alternativeName>
        <fullName evidence="10">Exosome component 9</fullName>
    </alternativeName>
</protein>
<dbReference type="InterPro" id="IPR033100">
    <property type="entry name" value="Rrp45"/>
</dbReference>
<dbReference type="InterPro" id="IPR050590">
    <property type="entry name" value="Exosome_comp_Rrp42_subfam"/>
</dbReference>
<dbReference type="GO" id="GO:0034476">
    <property type="term" value="P:U5 snRNA 3'-end processing"/>
    <property type="evidence" value="ECO:0007669"/>
    <property type="project" value="TreeGrafter"/>
</dbReference>
<gene>
    <name evidence="14" type="ORF">ONE63_002830</name>
</gene>
<feature type="compositionally biased region" description="Acidic residues" evidence="11">
    <location>
        <begin position="357"/>
        <end position="400"/>
    </location>
</feature>
<dbReference type="SUPFAM" id="SSF54211">
    <property type="entry name" value="Ribosomal protein S5 domain 2-like"/>
    <property type="match status" value="1"/>
</dbReference>
<evidence type="ECO:0000256" key="9">
    <source>
        <dbReference type="ARBA" id="ARBA00023242"/>
    </source>
</evidence>
<evidence type="ECO:0000313" key="15">
    <source>
        <dbReference type="Proteomes" id="UP001075354"/>
    </source>
</evidence>
<feature type="compositionally biased region" description="Acidic residues" evidence="11">
    <location>
        <begin position="432"/>
        <end position="448"/>
    </location>
</feature>
<dbReference type="PANTHER" id="PTHR11097">
    <property type="entry name" value="EXOSOME COMPLEX EXONUCLEASE RIBOSOMAL RNA PROCESSING PROTEIN"/>
    <property type="match status" value="1"/>
</dbReference>
<dbReference type="PANTHER" id="PTHR11097:SF14">
    <property type="entry name" value="EXOSOME COMPLEX COMPONENT RRP45"/>
    <property type="match status" value="1"/>
</dbReference>
<keyword evidence="15" id="KW-1185">Reference proteome</keyword>
<sequence>MRETPFSNIEKTFLKRALSERKRLDGRHIDERRRIQINFGKEYGCCHVSLGETRVLAQVSSEIQQPKSTRPNEGHVYINVEFSPMSAQHVEPGKPSEACVIVNRVLEKCIRESKCIDLESLCIVAEDKVWALRVDVTVLNIEGNVIECSSIAALAALAHFRRPDVTSTGDGIVIHDSSDKEPLPTALHHFPVCLTYAIFNKGRHIVADPTLIEEETAEASLSVGMNAYRELCGIHLGGKAISDPDSVLKVVQKAGAAAAEIVQFIKESLAADEKARANNEVCGLSACIRAGNITTLCNQRMKIKVDGQSIQEAAEKLVARRHKNKHIKWGEDGEPYEIAPSDKIVVNIGENSAELRDMDDDMEEMSEDDENEEEKDEEEEEEGEGNAVEDEEMEEETIPEVEEKKPKKLKQKKKEKEAGRKATTSKVQEISIIDDSDDDGADDDDDDLQVVQELTKEEKERMKNVETLVLDDSEEEETTTLTSGEVETPSRQTPPSKRKRKKNKNKNKNKVDGNVKATVTKNESGKDVRGWYPKSENAW</sequence>
<evidence type="ECO:0000256" key="5">
    <source>
        <dbReference type="ARBA" id="ARBA00022490"/>
    </source>
</evidence>
<dbReference type="GO" id="GO:0071028">
    <property type="term" value="P:nuclear mRNA surveillance"/>
    <property type="evidence" value="ECO:0007669"/>
    <property type="project" value="TreeGrafter"/>
</dbReference>
<evidence type="ECO:0000313" key="14">
    <source>
        <dbReference type="EMBL" id="KAJ1521130.1"/>
    </source>
</evidence>
<dbReference type="InterPro" id="IPR027408">
    <property type="entry name" value="PNPase/RNase_PH_dom_sf"/>
</dbReference>
<keyword evidence="9" id="KW-0539">Nucleus</keyword>
<dbReference type="FunFam" id="3.30.230.70:FF:000005">
    <property type="entry name" value="Exosome complex component RRP45"/>
    <property type="match status" value="1"/>
</dbReference>
<dbReference type="GO" id="GO:0034473">
    <property type="term" value="P:U1 snRNA 3'-end processing"/>
    <property type="evidence" value="ECO:0007669"/>
    <property type="project" value="TreeGrafter"/>
</dbReference>
<keyword evidence="6" id="KW-0698">rRNA processing</keyword>
<reference evidence="14" key="1">
    <citation type="submission" date="2022-12" db="EMBL/GenBank/DDBJ databases">
        <title>Chromosome-level genome assembly of the bean flower thrips Megalurothrips usitatus.</title>
        <authorList>
            <person name="Ma L."/>
            <person name="Liu Q."/>
            <person name="Li H."/>
            <person name="Cai W."/>
        </authorList>
    </citation>
    <scope>NUCLEOTIDE SEQUENCE</scope>
    <source>
        <strain evidence="14">Cailab_2022a</strain>
    </source>
</reference>
<dbReference type="InterPro" id="IPR020568">
    <property type="entry name" value="Ribosomal_Su5_D2-typ_SF"/>
</dbReference>
<evidence type="ECO:0000256" key="2">
    <source>
        <dbReference type="ARBA" id="ARBA00004604"/>
    </source>
</evidence>
<dbReference type="AlphaFoldDB" id="A0AAV7XCE6"/>
<dbReference type="Proteomes" id="UP001075354">
    <property type="component" value="Chromosome 13"/>
</dbReference>
<feature type="domain" description="Exoribonuclease phosphorolytic" evidence="13">
    <location>
        <begin position="189"/>
        <end position="254"/>
    </location>
</feature>
<evidence type="ECO:0000256" key="6">
    <source>
        <dbReference type="ARBA" id="ARBA00022552"/>
    </source>
</evidence>
<dbReference type="GO" id="GO:0000177">
    <property type="term" value="C:cytoplasmic exosome (RNase complex)"/>
    <property type="evidence" value="ECO:0007669"/>
    <property type="project" value="TreeGrafter"/>
</dbReference>
<comment type="similarity">
    <text evidence="3">Belongs to the RNase PH family.</text>
</comment>
<name>A0AAV7XCE6_9NEOP</name>
<keyword evidence="7" id="KW-0271">Exosome</keyword>
<evidence type="ECO:0000256" key="10">
    <source>
        <dbReference type="ARBA" id="ARBA00032660"/>
    </source>
</evidence>
<dbReference type="InterPro" id="IPR015847">
    <property type="entry name" value="ExoRNase_PH_dom2"/>
</dbReference>
<accession>A0AAV7XCE6</accession>
<dbReference type="Pfam" id="PF01138">
    <property type="entry name" value="RNase_PH"/>
    <property type="match status" value="1"/>
</dbReference>
<comment type="caution">
    <text evidence="14">The sequence shown here is derived from an EMBL/GenBank/DDBJ whole genome shotgun (WGS) entry which is preliminary data.</text>
</comment>
<dbReference type="GO" id="GO:0000176">
    <property type="term" value="C:nuclear exosome (RNase complex)"/>
    <property type="evidence" value="ECO:0007669"/>
    <property type="project" value="TreeGrafter"/>
</dbReference>
<dbReference type="GO" id="GO:0034475">
    <property type="term" value="P:U4 snRNA 3'-end processing"/>
    <property type="evidence" value="ECO:0007669"/>
    <property type="project" value="TreeGrafter"/>
</dbReference>
<dbReference type="SUPFAM" id="SSF55666">
    <property type="entry name" value="Ribonuclease PH domain 2-like"/>
    <property type="match status" value="1"/>
</dbReference>
<dbReference type="GO" id="GO:0016075">
    <property type="term" value="P:rRNA catabolic process"/>
    <property type="evidence" value="ECO:0007669"/>
    <property type="project" value="TreeGrafter"/>
</dbReference>
<comment type="subcellular location">
    <subcellularLocation>
        <location evidence="1">Cytoplasm</location>
    </subcellularLocation>
    <subcellularLocation>
        <location evidence="2">Nucleus</location>
        <location evidence="2">Nucleolus</location>
    </subcellularLocation>
</comment>
<evidence type="ECO:0000256" key="7">
    <source>
        <dbReference type="ARBA" id="ARBA00022835"/>
    </source>
</evidence>
<organism evidence="14 15">
    <name type="scientific">Megalurothrips usitatus</name>
    <name type="common">bean blossom thrips</name>
    <dbReference type="NCBI Taxonomy" id="439358"/>
    <lineage>
        <taxon>Eukaryota</taxon>
        <taxon>Metazoa</taxon>
        <taxon>Ecdysozoa</taxon>
        <taxon>Arthropoda</taxon>
        <taxon>Hexapoda</taxon>
        <taxon>Insecta</taxon>
        <taxon>Pterygota</taxon>
        <taxon>Neoptera</taxon>
        <taxon>Paraneoptera</taxon>
        <taxon>Thysanoptera</taxon>
        <taxon>Terebrantia</taxon>
        <taxon>Thripoidea</taxon>
        <taxon>Thripidae</taxon>
        <taxon>Megalurothrips</taxon>
    </lineage>
</organism>
<dbReference type="GO" id="GO:0071035">
    <property type="term" value="P:nuclear polyadenylation-dependent rRNA catabolic process"/>
    <property type="evidence" value="ECO:0007669"/>
    <property type="project" value="TreeGrafter"/>
</dbReference>
<dbReference type="GO" id="GO:0000467">
    <property type="term" value="P:exonucleolytic trimming to generate mature 3'-end of 5.8S rRNA from tricistronic rRNA transcript (SSU-rRNA, 5.8S rRNA, LSU-rRNA)"/>
    <property type="evidence" value="ECO:0007669"/>
    <property type="project" value="TreeGrafter"/>
</dbReference>
<dbReference type="GO" id="GO:0005730">
    <property type="term" value="C:nucleolus"/>
    <property type="evidence" value="ECO:0007669"/>
    <property type="project" value="UniProtKB-SubCell"/>
</dbReference>
<feature type="domain" description="Exoribonuclease phosphorolytic" evidence="12">
    <location>
        <begin position="32"/>
        <end position="163"/>
    </location>
</feature>
<dbReference type="InterPro" id="IPR036345">
    <property type="entry name" value="ExoRNase_PH_dom2_sf"/>
</dbReference>
<dbReference type="Pfam" id="PF03725">
    <property type="entry name" value="RNase_PH_C"/>
    <property type="match status" value="1"/>
</dbReference>
<feature type="compositionally biased region" description="Basic and acidic residues" evidence="11">
    <location>
        <begin position="454"/>
        <end position="464"/>
    </location>
</feature>
<dbReference type="EMBL" id="JAPTSV010000013">
    <property type="protein sequence ID" value="KAJ1521130.1"/>
    <property type="molecule type" value="Genomic_DNA"/>
</dbReference>
<evidence type="ECO:0000256" key="1">
    <source>
        <dbReference type="ARBA" id="ARBA00004496"/>
    </source>
</evidence>
<dbReference type="Gene3D" id="3.30.230.70">
    <property type="entry name" value="GHMP Kinase, N-terminal domain"/>
    <property type="match status" value="1"/>
</dbReference>
<evidence type="ECO:0000259" key="12">
    <source>
        <dbReference type="Pfam" id="PF01138"/>
    </source>
</evidence>
<dbReference type="CDD" id="cd11368">
    <property type="entry name" value="RNase_PH_RRP45"/>
    <property type="match status" value="1"/>
</dbReference>
<evidence type="ECO:0000256" key="3">
    <source>
        <dbReference type="ARBA" id="ARBA00006678"/>
    </source>
</evidence>